<dbReference type="RefSeq" id="WP_198112076.1">
    <property type="nucleotide sequence ID" value="NZ_JAEDAK010000011.1"/>
</dbReference>
<dbReference type="InterPro" id="IPR051531">
    <property type="entry name" value="N-acetyltransferase"/>
</dbReference>
<proteinExistence type="predicted"/>
<dbReference type="AlphaFoldDB" id="A0A931J4V7"/>
<feature type="domain" description="N-acetyltransferase" evidence="1">
    <location>
        <begin position="14"/>
        <end position="170"/>
    </location>
</feature>
<keyword evidence="3" id="KW-1185">Reference proteome</keyword>
<dbReference type="InterPro" id="IPR000182">
    <property type="entry name" value="GNAT_dom"/>
</dbReference>
<comment type="caution">
    <text evidence="2">The sequence shown here is derived from an EMBL/GenBank/DDBJ whole genome shotgun (WGS) entry which is preliminary data.</text>
</comment>
<evidence type="ECO:0000313" key="3">
    <source>
        <dbReference type="Proteomes" id="UP000613266"/>
    </source>
</evidence>
<name>A0A931J4V7_9BURK</name>
<protein>
    <submittedName>
        <fullName evidence="2">GNAT family N-acetyltransferase</fullName>
    </submittedName>
</protein>
<organism evidence="2 3">
    <name type="scientific">Inhella proteolytica</name>
    <dbReference type="NCBI Taxonomy" id="2795029"/>
    <lineage>
        <taxon>Bacteria</taxon>
        <taxon>Pseudomonadati</taxon>
        <taxon>Pseudomonadota</taxon>
        <taxon>Betaproteobacteria</taxon>
        <taxon>Burkholderiales</taxon>
        <taxon>Sphaerotilaceae</taxon>
        <taxon>Inhella</taxon>
    </lineage>
</organism>
<evidence type="ECO:0000259" key="1">
    <source>
        <dbReference type="PROSITE" id="PS51186"/>
    </source>
</evidence>
<gene>
    <name evidence="2" type="ORF">I7X39_15555</name>
</gene>
<dbReference type="PANTHER" id="PTHR43792">
    <property type="entry name" value="GNAT FAMILY, PUTATIVE (AFU_ORTHOLOGUE AFUA_3G00765)-RELATED-RELATED"/>
    <property type="match status" value="1"/>
</dbReference>
<dbReference type="PROSITE" id="PS51186">
    <property type="entry name" value="GNAT"/>
    <property type="match status" value="1"/>
</dbReference>
<dbReference type="Pfam" id="PF13302">
    <property type="entry name" value="Acetyltransf_3"/>
    <property type="match status" value="1"/>
</dbReference>
<dbReference type="EMBL" id="JAEDAK010000011">
    <property type="protein sequence ID" value="MBH9578306.1"/>
    <property type="molecule type" value="Genomic_DNA"/>
</dbReference>
<sequence length="170" mass="18675">MQPQAPLTLDTPRLRLRPFTGADLDAFAAMSADAEVMRFIGDGSVIDRAMSWRALAGMLGHWALRGYGQWAIERKSDGLLLGRTGFIDPEGWPGFELGWLLGHAHWGQGYAFEATQAALREAPALQQGRPLISLIRPANEPSIRLAERLGARRTGELELLGGPCWVYTHA</sequence>
<dbReference type="Gene3D" id="3.40.630.30">
    <property type="match status" value="1"/>
</dbReference>
<dbReference type="PANTHER" id="PTHR43792:SF1">
    <property type="entry name" value="N-ACETYLTRANSFERASE DOMAIN-CONTAINING PROTEIN"/>
    <property type="match status" value="1"/>
</dbReference>
<dbReference type="SUPFAM" id="SSF55729">
    <property type="entry name" value="Acyl-CoA N-acyltransferases (Nat)"/>
    <property type="match status" value="1"/>
</dbReference>
<dbReference type="GO" id="GO:0016747">
    <property type="term" value="F:acyltransferase activity, transferring groups other than amino-acyl groups"/>
    <property type="evidence" value="ECO:0007669"/>
    <property type="project" value="InterPro"/>
</dbReference>
<accession>A0A931J4V7</accession>
<dbReference type="Proteomes" id="UP000613266">
    <property type="component" value="Unassembled WGS sequence"/>
</dbReference>
<reference evidence="2" key="1">
    <citation type="submission" date="2020-12" db="EMBL/GenBank/DDBJ databases">
        <title>The genome sequence of Inhella sp. 1Y17.</title>
        <authorList>
            <person name="Liu Y."/>
        </authorList>
    </citation>
    <scope>NUCLEOTIDE SEQUENCE</scope>
    <source>
        <strain evidence="2">1Y17</strain>
    </source>
</reference>
<dbReference type="InterPro" id="IPR016181">
    <property type="entry name" value="Acyl_CoA_acyltransferase"/>
</dbReference>
<evidence type="ECO:0000313" key="2">
    <source>
        <dbReference type="EMBL" id="MBH9578306.1"/>
    </source>
</evidence>